<name>A0A9P6IWK6_9FUNG</name>
<organism evidence="1 2">
    <name type="scientific">Modicella reniformis</name>
    <dbReference type="NCBI Taxonomy" id="1440133"/>
    <lineage>
        <taxon>Eukaryota</taxon>
        <taxon>Fungi</taxon>
        <taxon>Fungi incertae sedis</taxon>
        <taxon>Mucoromycota</taxon>
        <taxon>Mortierellomycotina</taxon>
        <taxon>Mortierellomycetes</taxon>
        <taxon>Mortierellales</taxon>
        <taxon>Mortierellaceae</taxon>
        <taxon>Modicella</taxon>
    </lineage>
</organism>
<sequence length="421" mass="47865">MPSNCIYQNVEYRFRVNNGPMPGYLRVLGDNLIIVRDFNAASGLNLYKEEGWGLRVAHLQNGERMVLATNGGGKPMTLEEFRANDARQWFDIMEPTYSVRREPNQCMPGTSVKEYHPFLLESVRLRSPVSKKVNKDLVVGGVNDNKNFDQLELCIVSTTFGCDKFIPSNCIYQNVEYRFRVNSPVKGYLKVQDDAIEIVEDFNDASGLNLYREEGWGLRVAHIDDDGIRKVFSTNGAGNPITLVEQIKDDDKQWFEILESNNRRTEQDGCVPDTAATENQLFKLRSVDLNSYLAKRFFSKLVVSSSKIPRMELELCLALREEPCRVQSSPNCIYQGMPYRLRVESPIVGYLTVKNNRVEIVEKFYDADGFILSTDGGLKVEHIERDGSLRAFTINGPELRVALEEPETAAIKQSFTIDLLQ</sequence>
<evidence type="ECO:0000313" key="2">
    <source>
        <dbReference type="Proteomes" id="UP000749646"/>
    </source>
</evidence>
<proteinExistence type="predicted"/>
<accession>A0A9P6IWK6</accession>
<dbReference type="EMBL" id="JAAAHW010007164">
    <property type="protein sequence ID" value="KAF9950617.1"/>
    <property type="molecule type" value="Genomic_DNA"/>
</dbReference>
<keyword evidence="2" id="KW-1185">Reference proteome</keyword>
<comment type="caution">
    <text evidence="1">The sequence shown here is derived from an EMBL/GenBank/DDBJ whole genome shotgun (WGS) entry which is preliminary data.</text>
</comment>
<dbReference type="OrthoDB" id="2378580at2759"/>
<evidence type="ECO:0000313" key="1">
    <source>
        <dbReference type="EMBL" id="KAF9950617.1"/>
    </source>
</evidence>
<protein>
    <submittedName>
        <fullName evidence="1">Uncharacterized protein</fullName>
    </submittedName>
</protein>
<dbReference type="AlphaFoldDB" id="A0A9P6IWK6"/>
<reference evidence="1" key="1">
    <citation type="journal article" date="2020" name="Fungal Divers.">
        <title>Resolving the Mortierellaceae phylogeny through synthesis of multi-gene phylogenetics and phylogenomics.</title>
        <authorList>
            <person name="Vandepol N."/>
            <person name="Liber J."/>
            <person name="Desiro A."/>
            <person name="Na H."/>
            <person name="Kennedy M."/>
            <person name="Barry K."/>
            <person name="Grigoriev I.V."/>
            <person name="Miller A.N."/>
            <person name="O'Donnell K."/>
            <person name="Stajich J.E."/>
            <person name="Bonito G."/>
        </authorList>
    </citation>
    <scope>NUCLEOTIDE SEQUENCE</scope>
    <source>
        <strain evidence="1">MES-2147</strain>
    </source>
</reference>
<dbReference type="Proteomes" id="UP000749646">
    <property type="component" value="Unassembled WGS sequence"/>
</dbReference>
<gene>
    <name evidence="1" type="ORF">BGZ65_006504</name>
</gene>